<sequence length="672" mass="74024">ESGYVPKLSETAAYRHLAGAISDCYDSDEEACLPPCDFKTGFFVSLRVSSVFPPALTSLAFWALEAGGVVGQDGRESSMDPASHTGPRRRSGQALPDQLADGCLRIMTRSFGVQGPLLRTFYDSVVASAIFYGIVCWASSITDRRQEENGQTAASALLSNRTFSDLAAAPAPSLGPAVLHEERAVGAPGGRAGEMEAGLLLLLCLGGLLGVCGGVSANRGGYPSFTDEIPFKINWPGAELTLPTSGVLYKEDDFVIMTTTEQEKYKCLLPSLTSGEEDDEKEYSGPSPAELLDPLFKRSSCSYRIESYWTYEVCHGKHIRQYHEEKETGQKISVQEYFLGNMIQKSQSTETDKVEDAETVKSASETEVPTKNIEGQLTPYFALEMGNGTPCVLKQNQARSTSVLYVCHPEAKHEILSVAEVTTCEYEVVVLTPLLCAHPKYRFKSSPVNAIFCQALAGSPLRPQRLTQLDKEQEEQLKPPFSATAETREEEASPVREEAFSSTHKPMTVGGQSQVTVGTTHISRLTDDQLIKEFLSGSYCLHGGVGWWKYEFCYGKHVHQYHEEKEQGKNIVVVGSWNAKEHIEWAKKNVARSYQLKDDGVQKVKLVSHFYGHGDVCDLTGKPRQVIVKLKCKESESPHAVTVYMLEPQTCQYILGVSSRVTNGKKKKHTHP</sequence>
<evidence type="ECO:0000313" key="2">
    <source>
        <dbReference type="Proteomes" id="UP000831701"/>
    </source>
</evidence>
<keyword evidence="2" id="KW-1185">Reference proteome</keyword>
<comment type="caution">
    <text evidence="1">The sequence shown here is derived from an EMBL/GenBank/DDBJ whole genome shotgun (WGS) entry which is preliminary data.</text>
</comment>
<protein>
    <submittedName>
        <fullName evidence="1">Uncharacterized protein</fullName>
    </submittedName>
</protein>
<feature type="non-terminal residue" evidence="1">
    <location>
        <position position="1"/>
    </location>
</feature>
<organism evidence="1 2">
    <name type="scientific">Scortum barcoo</name>
    <name type="common">barcoo grunter</name>
    <dbReference type="NCBI Taxonomy" id="214431"/>
    <lineage>
        <taxon>Eukaryota</taxon>
        <taxon>Metazoa</taxon>
        <taxon>Chordata</taxon>
        <taxon>Craniata</taxon>
        <taxon>Vertebrata</taxon>
        <taxon>Euteleostomi</taxon>
        <taxon>Actinopterygii</taxon>
        <taxon>Neopterygii</taxon>
        <taxon>Teleostei</taxon>
        <taxon>Neoteleostei</taxon>
        <taxon>Acanthomorphata</taxon>
        <taxon>Eupercaria</taxon>
        <taxon>Centrarchiformes</taxon>
        <taxon>Terapontoidei</taxon>
        <taxon>Terapontidae</taxon>
        <taxon>Scortum</taxon>
    </lineage>
</organism>
<accession>A0ACB8W644</accession>
<evidence type="ECO:0000313" key="1">
    <source>
        <dbReference type="EMBL" id="KAI3363114.1"/>
    </source>
</evidence>
<dbReference type="Proteomes" id="UP000831701">
    <property type="component" value="Chromosome 14"/>
</dbReference>
<dbReference type="EMBL" id="CM041544">
    <property type="protein sequence ID" value="KAI3363114.1"/>
    <property type="molecule type" value="Genomic_DNA"/>
</dbReference>
<proteinExistence type="predicted"/>
<reference evidence="1" key="1">
    <citation type="submission" date="2022-04" db="EMBL/GenBank/DDBJ databases">
        <title>Jade perch genome.</title>
        <authorList>
            <person name="Chao B."/>
        </authorList>
    </citation>
    <scope>NUCLEOTIDE SEQUENCE</scope>
    <source>
        <strain evidence="1">CB-2022</strain>
    </source>
</reference>
<gene>
    <name evidence="1" type="ORF">L3Q82_011767</name>
</gene>
<name>A0ACB8W644_9TELE</name>